<evidence type="ECO:0000313" key="1">
    <source>
        <dbReference type="EMBL" id="DAF55188.1"/>
    </source>
</evidence>
<protein>
    <submittedName>
        <fullName evidence="1">Uncharacterized protein</fullName>
    </submittedName>
</protein>
<organism evidence="1">
    <name type="scientific">Siphoviridae sp. ctZHD14</name>
    <dbReference type="NCBI Taxonomy" id="2827891"/>
    <lineage>
        <taxon>Viruses</taxon>
        <taxon>Duplodnaviria</taxon>
        <taxon>Heunggongvirae</taxon>
        <taxon>Uroviricota</taxon>
        <taxon>Caudoviricetes</taxon>
    </lineage>
</organism>
<accession>A0A8S5SVS9</accession>
<reference evidence="1" key="1">
    <citation type="journal article" date="2021" name="Proc. Natl. Acad. Sci. U.S.A.">
        <title>A Catalog of Tens of Thousands of Viruses from Human Metagenomes Reveals Hidden Associations with Chronic Diseases.</title>
        <authorList>
            <person name="Tisza M.J."/>
            <person name="Buck C.B."/>
        </authorList>
    </citation>
    <scope>NUCLEOTIDE SEQUENCE</scope>
    <source>
        <strain evidence="1">CtZHD14</strain>
    </source>
</reference>
<proteinExistence type="predicted"/>
<name>A0A8S5SVS9_9CAUD</name>
<sequence length="87" mass="10468">MKYPEDLTFTTFNLATPIDIKETEEYKNFKRHCWSAYYCRQNKVTLYLSKLSQLEEEALKQIESEGFKVSIIFYESEKTQPVVTIRW</sequence>
<dbReference type="EMBL" id="BK032687">
    <property type="protein sequence ID" value="DAF55188.1"/>
    <property type="molecule type" value="Genomic_DNA"/>
</dbReference>